<comment type="caution">
    <text evidence="3">The sequence shown here is derived from an EMBL/GenBank/DDBJ whole genome shotgun (WGS) entry which is preliminary data.</text>
</comment>
<evidence type="ECO:0000313" key="3">
    <source>
        <dbReference type="EMBL" id="MBI8989893.1"/>
    </source>
</evidence>
<reference evidence="3" key="1">
    <citation type="submission" date="2020-12" db="EMBL/GenBank/DDBJ databases">
        <title>Genome public.</title>
        <authorList>
            <person name="Sun Q."/>
        </authorList>
    </citation>
    <scope>NUCLEOTIDE SEQUENCE</scope>
    <source>
        <strain evidence="3">CCM 8863</strain>
    </source>
</reference>
<feature type="transmembrane region" description="Helical" evidence="2">
    <location>
        <begin position="415"/>
        <end position="436"/>
    </location>
</feature>
<dbReference type="EMBL" id="JAEIOS010000013">
    <property type="protein sequence ID" value="MBI8989893.1"/>
    <property type="molecule type" value="Genomic_DNA"/>
</dbReference>
<name>A0A934HZM1_9CORY</name>
<sequence>MSRSAATVTRFLLALLLFLPVAAGAVYTVVTGMDLTSASVVGDGDDPSSTGADLRGARGGADLVAARRAAGEADTQAGFLVTGTGELSDGAGELAEGSRRLSEGAADAVNGSQQLTDGLIQLQAGTGELGQGATRVADGVSQAVDQIEAMPGARDELLKVLDDVDATLAKSSHPEAPKLRMELVKLRVEVVNFRIAPEMISQLHELRDGSREVANQLSAPGQPFHDGVYSAVTGSRSLTSGLRELNEGTQTLQSGADEIRDGAERIRAMAEVNEQKVDAIQAGLPVRGAAGTAPATTEQVSVQAGTGVGPGLMNALFAALLVWFAATALWLVGRSPSSRPSARAGESARTFAAPGAAVAGIAVIGAVFVATVARPTGSVALAGSILVVALTAVAAAVSGRAVISLLGGTVGRTALVLGLMVQVGVLGHVFSGAAAGEEASSFWRLLTAVMPAAYPAGAVAELGTGGDGPVLWVAVAVLGALVVLGTLIGRFAPTVDGDPEITSGDPGEVHDDPAPVTTGHRPSDDPTATIPVVDDSTER</sequence>
<feature type="transmembrane region" description="Helical" evidence="2">
    <location>
        <begin position="311"/>
        <end position="331"/>
    </location>
</feature>
<evidence type="ECO:0008006" key="5">
    <source>
        <dbReference type="Google" id="ProtNLM"/>
    </source>
</evidence>
<proteinExistence type="predicted"/>
<dbReference type="RefSeq" id="WP_198738917.1">
    <property type="nucleotide sequence ID" value="NZ_JAEIOS010000013.1"/>
</dbReference>
<evidence type="ECO:0000256" key="2">
    <source>
        <dbReference type="SAM" id="Phobius"/>
    </source>
</evidence>
<keyword evidence="2" id="KW-0472">Membrane</keyword>
<dbReference type="InterPro" id="IPR023908">
    <property type="entry name" value="xxxLxxG_rpt"/>
</dbReference>
<feature type="transmembrane region" description="Helical" evidence="2">
    <location>
        <begin position="351"/>
        <end position="373"/>
    </location>
</feature>
<organism evidence="3 4">
    <name type="scientific">Corynebacterium meridianum</name>
    <dbReference type="NCBI Taxonomy" id="2765363"/>
    <lineage>
        <taxon>Bacteria</taxon>
        <taxon>Bacillati</taxon>
        <taxon>Actinomycetota</taxon>
        <taxon>Actinomycetes</taxon>
        <taxon>Mycobacteriales</taxon>
        <taxon>Corynebacteriaceae</taxon>
        <taxon>Corynebacterium</taxon>
    </lineage>
</organism>
<feature type="transmembrane region" description="Helical" evidence="2">
    <location>
        <begin position="470"/>
        <end position="492"/>
    </location>
</feature>
<evidence type="ECO:0000313" key="4">
    <source>
        <dbReference type="Proteomes" id="UP000645966"/>
    </source>
</evidence>
<protein>
    <recommendedName>
        <fullName evidence="5">X-X-X-Leu-X-X-Gly heptad repeat-containing protein</fullName>
    </recommendedName>
</protein>
<keyword evidence="4" id="KW-1185">Reference proteome</keyword>
<dbReference type="NCBIfam" id="TIGR03057">
    <property type="entry name" value="xxxLxxG_by_4"/>
    <property type="match status" value="4"/>
</dbReference>
<dbReference type="AlphaFoldDB" id="A0A934HZM1"/>
<evidence type="ECO:0000256" key="1">
    <source>
        <dbReference type="SAM" id="MobiDB-lite"/>
    </source>
</evidence>
<feature type="region of interest" description="Disordered" evidence="1">
    <location>
        <begin position="495"/>
        <end position="539"/>
    </location>
</feature>
<gene>
    <name evidence="3" type="ORF">JDV75_09010</name>
</gene>
<dbReference type="Proteomes" id="UP000645966">
    <property type="component" value="Unassembled WGS sequence"/>
</dbReference>
<keyword evidence="2" id="KW-0812">Transmembrane</keyword>
<feature type="transmembrane region" description="Helical" evidence="2">
    <location>
        <begin position="379"/>
        <end position="403"/>
    </location>
</feature>
<accession>A0A934HZM1</accession>
<keyword evidence="2" id="KW-1133">Transmembrane helix</keyword>